<dbReference type="InterPro" id="IPR003439">
    <property type="entry name" value="ABC_transporter-like_ATP-bd"/>
</dbReference>
<comment type="similarity">
    <text evidence="2">Belongs to the ABC transporter superfamily.</text>
</comment>
<dbReference type="GO" id="GO:0016887">
    <property type="term" value="F:ATP hydrolysis activity"/>
    <property type="evidence" value="ECO:0007669"/>
    <property type="project" value="InterPro"/>
</dbReference>
<evidence type="ECO:0000256" key="1">
    <source>
        <dbReference type="ARBA" id="ARBA00002579"/>
    </source>
</evidence>
<dbReference type="Proteomes" id="UP000006176">
    <property type="component" value="Chromosome"/>
</dbReference>
<evidence type="ECO:0000256" key="4">
    <source>
        <dbReference type="ARBA" id="ARBA00022448"/>
    </source>
</evidence>
<sequence>MIVLENVYKQYETSAQRVDALQNISLHVKEGECVILKGASGSGKSTILSLIAGLCKPSSGNVMVDGASISKLIDPFSAHVRREKIGFIFQRFHLISNLSVKENILLPLIPSNPDAKVLDAKVNAVMQRCEIAHKANTLTRYLSGGEQQRVSIARALVNSPKIILADEPTANLDETLSLHFIDMLRSLKNEGVSMLIATHDPLFFQLEFADRIIEVKHGVIVG</sequence>
<reference evidence="8 9" key="1">
    <citation type="submission" date="2012-06" db="EMBL/GenBank/DDBJ databases">
        <title>Complete sequence of Sulfurospirillum barnesii SES-3.</title>
        <authorList>
            <consortium name="US DOE Joint Genome Institute"/>
            <person name="Lucas S."/>
            <person name="Han J."/>
            <person name="Lapidus A."/>
            <person name="Cheng J.-F."/>
            <person name="Goodwin L."/>
            <person name="Pitluck S."/>
            <person name="Peters L."/>
            <person name="Ovchinnikova G."/>
            <person name="Lu M."/>
            <person name="Detter J.C."/>
            <person name="Han C."/>
            <person name="Tapia R."/>
            <person name="Land M."/>
            <person name="Hauser L."/>
            <person name="Kyrpides N."/>
            <person name="Ivanova N."/>
            <person name="Pagani I."/>
            <person name="Stolz J."/>
            <person name="Arkin A."/>
            <person name="Dehal P."/>
            <person name="Oremland R."/>
            <person name="Saltikov C."/>
            <person name="Basu P."/>
            <person name="Hollibaugh J."/>
            <person name="Newman D."/>
            <person name="Stolyar S."/>
            <person name="Hazen T."/>
            <person name="Woyke T."/>
        </authorList>
    </citation>
    <scope>NUCLEOTIDE SEQUENCE [LARGE SCALE GENOMIC DNA]</scope>
    <source>
        <strain evidence="9">ATCC 700032 / DSM 10660 / SES-3</strain>
    </source>
</reference>
<dbReference type="KEGG" id="sba:Sulba_2371"/>
<dbReference type="SUPFAM" id="SSF52540">
    <property type="entry name" value="P-loop containing nucleoside triphosphate hydrolases"/>
    <property type="match status" value="1"/>
</dbReference>
<keyword evidence="6" id="KW-0067">ATP-binding</keyword>
<dbReference type="Gene3D" id="3.40.50.300">
    <property type="entry name" value="P-loop containing nucleotide triphosphate hydrolases"/>
    <property type="match status" value="1"/>
</dbReference>
<dbReference type="SMART" id="SM00382">
    <property type="entry name" value="AAA"/>
    <property type="match status" value="1"/>
</dbReference>
<keyword evidence="4" id="KW-0813">Transport</keyword>
<keyword evidence="9" id="KW-1185">Reference proteome</keyword>
<dbReference type="InterPro" id="IPR027417">
    <property type="entry name" value="P-loop_NTPase"/>
</dbReference>
<evidence type="ECO:0000256" key="5">
    <source>
        <dbReference type="ARBA" id="ARBA00022741"/>
    </source>
</evidence>
<dbReference type="eggNOG" id="COG1136">
    <property type="taxonomic scope" value="Bacteria"/>
</dbReference>
<dbReference type="OrthoDB" id="9809450at2"/>
<dbReference type="InterPro" id="IPR017911">
    <property type="entry name" value="MacB-like_ATP-bd"/>
</dbReference>
<dbReference type="CDD" id="cd03255">
    <property type="entry name" value="ABC_MJ0796_LolCDE_FtsE"/>
    <property type="match status" value="1"/>
</dbReference>
<evidence type="ECO:0000313" key="8">
    <source>
        <dbReference type="EMBL" id="AFL69639.1"/>
    </source>
</evidence>
<evidence type="ECO:0000256" key="2">
    <source>
        <dbReference type="ARBA" id="ARBA00005417"/>
    </source>
</evidence>
<gene>
    <name evidence="8" type="ordered locus">Sulba_2371</name>
</gene>
<evidence type="ECO:0000313" key="9">
    <source>
        <dbReference type="Proteomes" id="UP000006176"/>
    </source>
</evidence>
<dbReference type="PROSITE" id="PS50893">
    <property type="entry name" value="ABC_TRANSPORTER_2"/>
    <property type="match status" value="1"/>
</dbReference>
<dbReference type="EMBL" id="CP003333">
    <property type="protein sequence ID" value="AFL69639.1"/>
    <property type="molecule type" value="Genomic_DNA"/>
</dbReference>
<organism evidence="8 9">
    <name type="scientific">Sulfurospirillum barnesii (strain ATCC 700032 / DSM 10660 / SES-3)</name>
    <dbReference type="NCBI Taxonomy" id="760154"/>
    <lineage>
        <taxon>Bacteria</taxon>
        <taxon>Pseudomonadati</taxon>
        <taxon>Campylobacterota</taxon>
        <taxon>Epsilonproteobacteria</taxon>
        <taxon>Campylobacterales</taxon>
        <taxon>Sulfurospirillaceae</taxon>
        <taxon>Sulfurospirillum</taxon>
    </lineage>
</organism>
<evidence type="ECO:0000256" key="3">
    <source>
        <dbReference type="ARBA" id="ARBA00020019"/>
    </source>
</evidence>
<dbReference type="Pfam" id="PF00005">
    <property type="entry name" value="ABC_tran"/>
    <property type="match status" value="1"/>
</dbReference>
<dbReference type="RefSeq" id="WP_014770502.1">
    <property type="nucleotide sequence ID" value="NC_018002.1"/>
</dbReference>
<dbReference type="PANTHER" id="PTHR24220">
    <property type="entry name" value="IMPORT ATP-BINDING PROTEIN"/>
    <property type="match status" value="1"/>
</dbReference>
<evidence type="ECO:0000256" key="6">
    <source>
        <dbReference type="ARBA" id="ARBA00022840"/>
    </source>
</evidence>
<dbReference type="PATRIC" id="fig|760154.4.peg.2366"/>
<dbReference type="InterPro" id="IPR015854">
    <property type="entry name" value="ABC_transpr_LolD-like"/>
</dbReference>
<dbReference type="GO" id="GO:0005886">
    <property type="term" value="C:plasma membrane"/>
    <property type="evidence" value="ECO:0007669"/>
    <property type="project" value="TreeGrafter"/>
</dbReference>
<comment type="function">
    <text evidence="1">Part of the ABC transporter FtsEX involved in cellular division. Important for assembly or stability of the septal ring.</text>
</comment>
<dbReference type="PANTHER" id="PTHR24220:SF86">
    <property type="entry name" value="ABC TRANSPORTER ABCH.1"/>
    <property type="match status" value="1"/>
</dbReference>
<keyword evidence="5" id="KW-0547">Nucleotide-binding</keyword>
<accession>I3Y0B5</accession>
<dbReference type="GO" id="GO:0022857">
    <property type="term" value="F:transmembrane transporter activity"/>
    <property type="evidence" value="ECO:0007669"/>
    <property type="project" value="TreeGrafter"/>
</dbReference>
<dbReference type="InterPro" id="IPR017871">
    <property type="entry name" value="ABC_transporter-like_CS"/>
</dbReference>
<proteinExistence type="inferred from homology"/>
<dbReference type="GO" id="GO:0005524">
    <property type="term" value="F:ATP binding"/>
    <property type="evidence" value="ECO:0007669"/>
    <property type="project" value="UniProtKB-KW"/>
</dbReference>
<dbReference type="STRING" id="760154.Sulba_2371"/>
<feature type="domain" description="ABC transporter" evidence="7">
    <location>
        <begin position="2"/>
        <end position="221"/>
    </location>
</feature>
<protein>
    <recommendedName>
        <fullName evidence="3">Cell division ATP-binding protein FtsE</fullName>
    </recommendedName>
</protein>
<dbReference type="FunFam" id="3.40.50.300:FF:000056">
    <property type="entry name" value="Cell division ATP-binding protein FtsE"/>
    <property type="match status" value="1"/>
</dbReference>
<dbReference type="InterPro" id="IPR003593">
    <property type="entry name" value="AAA+_ATPase"/>
</dbReference>
<dbReference type="AlphaFoldDB" id="I3Y0B5"/>
<dbReference type="HOGENOM" id="CLU_000604_1_22_7"/>
<dbReference type="PROSITE" id="PS00211">
    <property type="entry name" value="ABC_TRANSPORTER_1"/>
    <property type="match status" value="1"/>
</dbReference>
<name>I3Y0B5_SULBS</name>
<evidence type="ECO:0000259" key="7">
    <source>
        <dbReference type="PROSITE" id="PS50893"/>
    </source>
</evidence>